<feature type="compositionally biased region" description="Acidic residues" evidence="5">
    <location>
        <begin position="1"/>
        <end position="10"/>
    </location>
</feature>
<dbReference type="Pfam" id="PF00628">
    <property type="entry name" value="PHD"/>
    <property type="match status" value="1"/>
</dbReference>
<evidence type="ECO:0000313" key="7">
    <source>
        <dbReference type="EMBL" id="CCD72913.1"/>
    </source>
</evidence>
<dbReference type="PeptideAtlas" id="O17006"/>
<dbReference type="Bgee" id="WBGene00020716">
    <property type="expression patterns" value="Expressed in germ line (C elegans) and 4 other cell types or tissues"/>
</dbReference>
<feature type="domain" description="PHD-type" evidence="6">
    <location>
        <begin position="147"/>
        <end position="202"/>
    </location>
</feature>
<dbReference type="InterPro" id="IPR013083">
    <property type="entry name" value="Znf_RING/FYVE/PHD"/>
</dbReference>
<dbReference type="STRING" id="6239.T23B12.1.1"/>
<dbReference type="UCSC" id="T23B12.1">
    <property type="organism name" value="c. elegans"/>
</dbReference>
<dbReference type="InterPro" id="IPR011011">
    <property type="entry name" value="Znf_FYVE_PHD"/>
</dbReference>
<protein>
    <submittedName>
        <fullName evidence="7">PHD-type domain-containing protein</fullName>
    </submittedName>
</protein>
<dbReference type="SMART" id="SM00249">
    <property type="entry name" value="PHD"/>
    <property type="match status" value="1"/>
</dbReference>
<keyword evidence="8" id="KW-1185">Reference proteome</keyword>
<dbReference type="HOGENOM" id="CLU_1166745_0_0_1"/>
<sequence>MTDVDDDILMIDEKQDTSESPEEEKFDANAYISTLIKFMKSIDKSTDKEFSELVAKTWSLSSSTNNFYTDSFTMDSGNVSKLNPNMLNPQKRIAGTQRLMYAPPQILNKSGFVIDKSGASSSSAPGGMKKLKKLVPVIDDSIYCTSEQPCAVCHGVSLAGNQVLACRRCRDCYHMACSIPTVSIEEASEPSFKYYCKTCLVSKKVIDSNRSRSPSPAKLDAKRMKMGRDRTTKL</sequence>
<dbReference type="KEGG" id="cel:CELE_T23B12.1"/>
<dbReference type="PROSITE" id="PS50016">
    <property type="entry name" value="ZF_PHD_2"/>
    <property type="match status" value="1"/>
</dbReference>
<keyword evidence="10" id="KW-1267">Proteomics identification</keyword>
<dbReference type="AGR" id="WB:WBGene00020716"/>
<dbReference type="GeneID" id="188776"/>
<evidence type="ECO:0007829" key="10">
    <source>
        <dbReference type="PeptideAtlas" id="O17006"/>
    </source>
</evidence>
<dbReference type="PIR" id="T32226">
    <property type="entry name" value="T32226"/>
</dbReference>
<dbReference type="OMA" id="IYCTTDQ"/>
<evidence type="ECO:0000256" key="3">
    <source>
        <dbReference type="ARBA" id="ARBA00022833"/>
    </source>
</evidence>
<accession>O17006</accession>
<gene>
    <name evidence="7 9" type="primary">phf-30</name>
    <name evidence="7" type="ORF">CELE_T23B12.1</name>
    <name evidence="9" type="ORF">T23B12.1</name>
</gene>
<dbReference type="OrthoDB" id="5863171at2759"/>
<evidence type="ECO:0000256" key="1">
    <source>
        <dbReference type="ARBA" id="ARBA00022723"/>
    </source>
</evidence>
<dbReference type="eggNOG" id="KOG4323">
    <property type="taxonomic scope" value="Eukaryota"/>
</dbReference>
<name>O17006_CAEEL</name>
<dbReference type="RefSeq" id="NP_505182.1">
    <property type="nucleotide sequence ID" value="NM_072781.7"/>
</dbReference>
<organism evidence="7 8">
    <name type="scientific">Caenorhabditis elegans</name>
    <dbReference type="NCBI Taxonomy" id="6239"/>
    <lineage>
        <taxon>Eukaryota</taxon>
        <taxon>Metazoa</taxon>
        <taxon>Ecdysozoa</taxon>
        <taxon>Nematoda</taxon>
        <taxon>Chromadorea</taxon>
        <taxon>Rhabditida</taxon>
        <taxon>Rhabditina</taxon>
        <taxon>Rhabditomorpha</taxon>
        <taxon>Rhabditoidea</taxon>
        <taxon>Rhabditidae</taxon>
        <taxon>Peloderinae</taxon>
        <taxon>Caenorhabditis</taxon>
    </lineage>
</organism>
<keyword evidence="3" id="KW-0862">Zinc</keyword>
<reference evidence="7 8" key="1">
    <citation type="journal article" date="1998" name="Science">
        <title>Genome sequence of the nematode C. elegans: a platform for investigating biology.</title>
        <authorList>
            <consortium name="The C. elegans sequencing consortium"/>
            <person name="Sulson J.E."/>
            <person name="Waterston R."/>
        </authorList>
    </citation>
    <scope>NUCLEOTIDE SEQUENCE [LARGE SCALE GENOMIC DNA]</scope>
    <source>
        <strain evidence="7 8">Bristol N2</strain>
    </source>
</reference>
<evidence type="ECO:0000313" key="9">
    <source>
        <dbReference type="WormBase" id="T23B12.1"/>
    </source>
</evidence>
<keyword evidence="1" id="KW-0479">Metal-binding</keyword>
<dbReference type="PROSITE" id="PS01359">
    <property type="entry name" value="ZF_PHD_1"/>
    <property type="match status" value="1"/>
</dbReference>
<dbReference type="IntAct" id="O17006">
    <property type="interactions" value="2"/>
</dbReference>
<evidence type="ECO:0000256" key="4">
    <source>
        <dbReference type="PROSITE-ProRule" id="PRU00146"/>
    </source>
</evidence>
<evidence type="ECO:0000313" key="8">
    <source>
        <dbReference type="Proteomes" id="UP000001940"/>
    </source>
</evidence>
<dbReference type="FunFam" id="3.30.40.10:FF:001136">
    <property type="entry name" value="PHd Finger family"/>
    <property type="match status" value="1"/>
</dbReference>
<dbReference type="InterPro" id="IPR019786">
    <property type="entry name" value="Zinc_finger_PHD-type_CS"/>
</dbReference>
<dbReference type="InterPro" id="IPR019787">
    <property type="entry name" value="Znf_PHD-finger"/>
</dbReference>
<dbReference type="PaxDb" id="6239-T23B12.1"/>
<dbReference type="Proteomes" id="UP000001940">
    <property type="component" value="Chromosome V"/>
</dbReference>
<keyword evidence="2 4" id="KW-0863">Zinc-finger</keyword>
<proteinExistence type="evidence at protein level"/>
<dbReference type="GO" id="GO:0008270">
    <property type="term" value="F:zinc ion binding"/>
    <property type="evidence" value="ECO:0007669"/>
    <property type="project" value="UniProtKB-KW"/>
</dbReference>
<dbReference type="EMBL" id="BX284605">
    <property type="protein sequence ID" value="CCD72913.1"/>
    <property type="molecule type" value="Genomic_DNA"/>
</dbReference>
<dbReference type="PRO" id="PR:O17006"/>
<dbReference type="InterPro" id="IPR001965">
    <property type="entry name" value="Znf_PHD"/>
</dbReference>
<dbReference type="FunCoup" id="O17006">
    <property type="interactions" value="7"/>
</dbReference>
<feature type="region of interest" description="Disordered" evidence="5">
    <location>
        <begin position="208"/>
        <end position="234"/>
    </location>
</feature>
<evidence type="ECO:0000259" key="6">
    <source>
        <dbReference type="PROSITE" id="PS50016"/>
    </source>
</evidence>
<dbReference type="CTD" id="188776"/>
<dbReference type="WormBase" id="T23B12.1">
    <property type="protein sequence ID" value="CE14026"/>
    <property type="gene ID" value="WBGene00020716"/>
    <property type="gene designation" value="phf-30"/>
</dbReference>
<evidence type="ECO:0000256" key="2">
    <source>
        <dbReference type="ARBA" id="ARBA00022771"/>
    </source>
</evidence>
<dbReference type="SUPFAM" id="SSF57903">
    <property type="entry name" value="FYVE/PHD zinc finger"/>
    <property type="match status" value="1"/>
</dbReference>
<feature type="region of interest" description="Disordered" evidence="5">
    <location>
        <begin position="1"/>
        <end position="24"/>
    </location>
</feature>
<evidence type="ECO:0000256" key="5">
    <source>
        <dbReference type="SAM" id="MobiDB-lite"/>
    </source>
</evidence>
<dbReference type="Gene3D" id="3.30.40.10">
    <property type="entry name" value="Zinc/RING finger domain, C3HC4 (zinc finger)"/>
    <property type="match status" value="1"/>
</dbReference>
<dbReference type="AlphaFoldDB" id="O17006"/>
<dbReference type="InParanoid" id="O17006"/>
<feature type="compositionally biased region" description="Basic and acidic residues" evidence="5">
    <location>
        <begin position="219"/>
        <end position="234"/>
    </location>
</feature>